<evidence type="ECO:0000259" key="20">
    <source>
        <dbReference type="PROSITE" id="PS50158"/>
    </source>
</evidence>
<keyword evidence="15" id="KW-0917">Virion maturation</keyword>
<evidence type="ECO:0000256" key="1">
    <source>
        <dbReference type="ARBA" id="ARBA00002180"/>
    </source>
</evidence>
<evidence type="ECO:0000256" key="2">
    <source>
        <dbReference type="ARBA" id="ARBA00022612"/>
    </source>
</evidence>
<dbReference type="Pfam" id="PF14223">
    <property type="entry name" value="Retrotran_gag_2"/>
    <property type="match status" value="1"/>
</dbReference>
<keyword evidence="17" id="KW-0511">Multifunctional enzyme</keyword>
<dbReference type="PANTHER" id="PTHR42648:SF11">
    <property type="entry name" value="TRANSPOSON TY4-P GAG-POL POLYPROTEIN"/>
    <property type="match status" value="1"/>
</dbReference>
<evidence type="ECO:0000313" key="22">
    <source>
        <dbReference type="EMBL" id="CAB0017924.1"/>
    </source>
</evidence>
<feature type="domain" description="Integrase catalytic" evidence="21">
    <location>
        <begin position="436"/>
        <end position="613"/>
    </location>
</feature>
<comment type="function">
    <text evidence="1">The aspartyl protease (PR) mediates the proteolytic cleavages of the Gag and Gag-Pol polyproteins after assembly of the VLP.</text>
</comment>
<keyword evidence="9" id="KW-0378">Hydrolase</keyword>
<accession>A0A6H5HIK9</accession>
<dbReference type="Gene3D" id="3.30.420.10">
    <property type="entry name" value="Ribonuclease H-like superfamily/Ribonuclease H"/>
    <property type="match status" value="1"/>
</dbReference>
<dbReference type="SMART" id="SM00343">
    <property type="entry name" value="ZnF_C2HC"/>
    <property type="match status" value="1"/>
</dbReference>
<keyword evidence="14" id="KW-0548">Nucleotidyltransferase</keyword>
<dbReference type="SUPFAM" id="SSF56672">
    <property type="entry name" value="DNA/RNA polymerases"/>
    <property type="match status" value="1"/>
</dbReference>
<dbReference type="Gene3D" id="4.10.60.10">
    <property type="entry name" value="Zinc finger, CCHC-type"/>
    <property type="match status" value="1"/>
</dbReference>
<keyword evidence="8" id="KW-0255">Endonuclease</keyword>
<dbReference type="InterPro" id="IPR036397">
    <property type="entry name" value="RNaseH_sf"/>
</dbReference>
<evidence type="ECO:0000313" key="23">
    <source>
        <dbReference type="Proteomes" id="UP000479000"/>
    </source>
</evidence>
<dbReference type="InterPro" id="IPR001878">
    <property type="entry name" value="Znf_CCHC"/>
</dbReference>
<evidence type="ECO:0000256" key="16">
    <source>
        <dbReference type="ARBA" id="ARBA00023172"/>
    </source>
</evidence>
<dbReference type="PANTHER" id="PTHR42648">
    <property type="entry name" value="TRANSPOSASE, PUTATIVE-RELATED"/>
    <property type="match status" value="1"/>
</dbReference>
<evidence type="ECO:0000256" key="11">
    <source>
        <dbReference type="ARBA" id="ARBA00022842"/>
    </source>
</evidence>
<dbReference type="PROSITE" id="PS50994">
    <property type="entry name" value="INTEGRASE"/>
    <property type="match status" value="1"/>
</dbReference>
<dbReference type="Pfam" id="PF25597">
    <property type="entry name" value="SH3_retrovirus"/>
    <property type="match status" value="1"/>
</dbReference>
<dbReference type="Pfam" id="PF00665">
    <property type="entry name" value="rve"/>
    <property type="match status" value="1"/>
</dbReference>
<evidence type="ECO:0000256" key="19">
    <source>
        <dbReference type="SAM" id="MobiDB-lite"/>
    </source>
</evidence>
<keyword evidence="11" id="KW-0460">Magnesium</keyword>
<dbReference type="SUPFAM" id="SSF57756">
    <property type="entry name" value="Retrovirus zinc finger-like domains"/>
    <property type="match status" value="1"/>
</dbReference>
<dbReference type="InterPro" id="IPR001584">
    <property type="entry name" value="Integrase_cat-core"/>
</dbReference>
<dbReference type="GO" id="GO:0042575">
    <property type="term" value="C:DNA polymerase complex"/>
    <property type="evidence" value="ECO:0007669"/>
    <property type="project" value="UniProtKB-ARBA"/>
</dbReference>
<dbReference type="InterPro" id="IPR013103">
    <property type="entry name" value="RVT_2"/>
</dbReference>
<keyword evidence="7" id="KW-0064">Aspartyl protease</keyword>
<keyword evidence="3" id="KW-0645">Protease</keyword>
<dbReference type="InterPro" id="IPR057670">
    <property type="entry name" value="SH3_retrovirus"/>
</dbReference>
<evidence type="ECO:0000256" key="6">
    <source>
        <dbReference type="ARBA" id="ARBA00022741"/>
    </source>
</evidence>
<dbReference type="GO" id="GO:0006508">
    <property type="term" value="P:proteolysis"/>
    <property type="evidence" value="ECO:0007669"/>
    <property type="project" value="UniProtKB-KW"/>
</dbReference>
<keyword evidence="18" id="KW-0863">Zinc-finger</keyword>
<dbReference type="GO" id="GO:0005524">
    <property type="term" value="F:ATP binding"/>
    <property type="evidence" value="ECO:0007669"/>
    <property type="project" value="UniProtKB-KW"/>
</dbReference>
<dbReference type="GO" id="GO:0004519">
    <property type="term" value="F:endonuclease activity"/>
    <property type="evidence" value="ECO:0007669"/>
    <property type="project" value="UniProtKB-KW"/>
</dbReference>
<dbReference type="Proteomes" id="UP000479000">
    <property type="component" value="Unassembled WGS sequence"/>
</dbReference>
<evidence type="ECO:0000256" key="3">
    <source>
        <dbReference type="ARBA" id="ARBA00022670"/>
    </source>
</evidence>
<evidence type="ECO:0000256" key="8">
    <source>
        <dbReference type="ARBA" id="ARBA00022759"/>
    </source>
</evidence>
<keyword evidence="12" id="KW-0229">DNA integration</keyword>
<sequence length="1171" mass="130493">MASSSVIPVEKLKGRENYGSWKFAMTAYLRLEDLWDVVATNATEANKSKDTKALSKIILAVESINYSHLNSAKSAKEAWDRLQCAFEDKGLTRRVGLLRKLVTTQLSNSKSVDGYVNTIMDTTHKLNEIGFTVSEEWTGTLLLAGLPDEYKPMIMGIESSGVKITGDSIKMKLLQDVKDDMNPPKSADSDSALYSNTHFTKRKPPRCYQCKRIGHVSKQCPNKNSSANGRKFGNPSNGSGNKAFLAFLSSDKMDREGAWYLDSGASTHLTRNPDLLIESKSKTDARITAANNCELISDSIGSVPIHVSNGREQSTVIAKDVLYVPGSAANLLSVSKIVQKGHSVVFDSTGAKIRDNDGGIVAIATETDGIYKMISPKPRPPPQAGFLCQSTIGDLYHRRLGHLNRKAMSYLKKMSTGLDHMEITKNPCKMCITGKHARLPFDKSNSRSTDLLQIIHSDVCGPMETTSIGGSKYFLTFLDDYSRYLFVYFLETKSQVPEIFEEFMMLAERQTGKKLKILRSDNGSEYVNQKMRKILKSAGIRHQTTTRYTPQSNGAAERANRTIVEKGRAMLSDAQLGKEYWGEAVATAVYPINRTPSKRLPGKTPFEMWTGERPDLSHLRIFGCTAMAHVPDEVQKKWDPKSKALMFMGYGESTKGYRLIDPTTKKIIFSRDVIFFENETPASVEISPKIINTSPKSTSTEVMLPISTEDTEGDSAAEIEPISPLATDESGSEYDLPTIELSSESRESTGSSSDDSSGDYIPTIEVSDNDARRSTRVVREPKNLSDYVTYLTSCQYGKEVSPDEPLSIEEALEGPDSDKWRVAVNCKLDSLSKNDTYEIVDVPAGKKPLRSRWVLKVKRDNVTGKPKFKARLVVKGCSQTSGIDYQETFSPVVKYASLRYMFALAAAPELKVEHMDVSTAYLYGDLNEEIYVVPPVEASTNGRIWRLKKAVYGLKQSGRCWNARLSKVLIDFGLKQSRADPCIYYANKDNKILVVAVWVDDLMIFANSGNLSSGLKKQLVANFEMKDLDDVHNCLGMRVTRDFTAGKLWIDQEEYVDSILAKFKMTDCNTASTPMDPGLDLSPTEKEIGQPNVPYQEAMGSLLYLSQISRPDIAFSVSLLSRFNKNFSKIHWLAVKRIFRYLKGTKRSNLNSTKMEVVNWKVFVIRIGVVS</sequence>
<dbReference type="GO" id="GO:0003676">
    <property type="term" value="F:nucleic acid binding"/>
    <property type="evidence" value="ECO:0007669"/>
    <property type="project" value="InterPro"/>
</dbReference>
<dbReference type="InterPro" id="IPR036875">
    <property type="entry name" value="Znf_CCHC_sf"/>
</dbReference>
<dbReference type="GO" id="GO:0015074">
    <property type="term" value="P:DNA integration"/>
    <property type="evidence" value="ECO:0007669"/>
    <property type="project" value="UniProtKB-KW"/>
</dbReference>
<feature type="compositionally biased region" description="Low complexity" evidence="19">
    <location>
        <begin position="748"/>
        <end position="759"/>
    </location>
</feature>
<dbReference type="AlphaFoldDB" id="A0A6H5HIK9"/>
<dbReference type="GO" id="GO:0008270">
    <property type="term" value="F:zinc ion binding"/>
    <property type="evidence" value="ECO:0007669"/>
    <property type="project" value="UniProtKB-KW"/>
</dbReference>
<evidence type="ECO:0000256" key="17">
    <source>
        <dbReference type="ARBA" id="ARBA00023268"/>
    </source>
</evidence>
<dbReference type="GO" id="GO:0004190">
    <property type="term" value="F:aspartic-type endopeptidase activity"/>
    <property type="evidence" value="ECO:0007669"/>
    <property type="project" value="UniProtKB-KW"/>
</dbReference>
<keyword evidence="5" id="KW-0479">Metal-binding</keyword>
<evidence type="ECO:0008006" key="24">
    <source>
        <dbReference type="Google" id="ProtNLM"/>
    </source>
</evidence>
<feature type="compositionally biased region" description="Polar residues" evidence="19">
    <location>
        <begin position="692"/>
        <end position="701"/>
    </location>
</feature>
<evidence type="ECO:0000259" key="21">
    <source>
        <dbReference type="PROSITE" id="PS50994"/>
    </source>
</evidence>
<dbReference type="OrthoDB" id="6628743at2759"/>
<evidence type="ECO:0000256" key="10">
    <source>
        <dbReference type="ARBA" id="ARBA00022840"/>
    </source>
</evidence>
<evidence type="ECO:0000256" key="4">
    <source>
        <dbReference type="ARBA" id="ARBA00022722"/>
    </source>
</evidence>
<keyword evidence="6" id="KW-0547">Nucleotide-binding</keyword>
<feature type="region of interest" description="Disordered" evidence="19">
    <location>
        <begin position="692"/>
        <end position="778"/>
    </location>
</feature>
<keyword evidence="18" id="KW-0862">Zinc</keyword>
<dbReference type="PROSITE" id="PS50158">
    <property type="entry name" value="ZF_CCHC"/>
    <property type="match status" value="1"/>
</dbReference>
<proteinExistence type="predicted"/>
<keyword evidence="2" id="KW-1188">Viral release from host cell</keyword>
<keyword evidence="14" id="KW-0239">DNA-directed DNA polymerase</keyword>
<dbReference type="InterPro" id="IPR039537">
    <property type="entry name" value="Retrotran_Ty1/copia-like"/>
</dbReference>
<dbReference type="GO" id="GO:0003887">
    <property type="term" value="F:DNA-directed DNA polymerase activity"/>
    <property type="evidence" value="ECO:0007669"/>
    <property type="project" value="UniProtKB-KW"/>
</dbReference>
<dbReference type="InterPro" id="IPR054722">
    <property type="entry name" value="PolX-like_BBD"/>
</dbReference>
<evidence type="ECO:0000256" key="12">
    <source>
        <dbReference type="ARBA" id="ARBA00022908"/>
    </source>
</evidence>
<feature type="compositionally biased region" description="Basic and acidic residues" evidence="19">
    <location>
        <begin position="769"/>
        <end position="778"/>
    </location>
</feature>
<keyword evidence="4" id="KW-0540">Nuclease</keyword>
<dbReference type="Pfam" id="PF07727">
    <property type="entry name" value="RVT_2"/>
    <property type="match status" value="1"/>
</dbReference>
<reference evidence="22 23" key="1">
    <citation type="submission" date="2020-02" db="EMBL/GenBank/DDBJ databases">
        <authorList>
            <person name="Ferguson B K."/>
        </authorList>
    </citation>
    <scope>NUCLEOTIDE SEQUENCE [LARGE SCALE GENOMIC DNA]</scope>
</reference>
<evidence type="ECO:0000256" key="5">
    <source>
        <dbReference type="ARBA" id="ARBA00022723"/>
    </source>
</evidence>
<dbReference type="GO" id="GO:0003964">
    <property type="term" value="F:RNA-directed DNA polymerase activity"/>
    <property type="evidence" value="ECO:0007669"/>
    <property type="project" value="UniProtKB-KW"/>
</dbReference>
<organism evidence="22 23">
    <name type="scientific">Nesidiocoris tenuis</name>
    <dbReference type="NCBI Taxonomy" id="355587"/>
    <lineage>
        <taxon>Eukaryota</taxon>
        <taxon>Metazoa</taxon>
        <taxon>Ecdysozoa</taxon>
        <taxon>Arthropoda</taxon>
        <taxon>Hexapoda</taxon>
        <taxon>Insecta</taxon>
        <taxon>Pterygota</taxon>
        <taxon>Neoptera</taxon>
        <taxon>Paraneoptera</taxon>
        <taxon>Hemiptera</taxon>
        <taxon>Heteroptera</taxon>
        <taxon>Panheteroptera</taxon>
        <taxon>Cimicomorpha</taxon>
        <taxon>Miridae</taxon>
        <taxon>Dicyphina</taxon>
        <taxon>Nesidiocoris</taxon>
    </lineage>
</organism>
<dbReference type="InterPro" id="IPR025724">
    <property type="entry name" value="GAG-pre-integrase_dom"/>
</dbReference>
<dbReference type="EMBL" id="CADCXU010032072">
    <property type="protein sequence ID" value="CAB0017924.1"/>
    <property type="molecule type" value="Genomic_DNA"/>
</dbReference>
<keyword evidence="10" id="KW-0067">ATP-binding</keyword>
<dbReference type="InterPro" id="IPR043502">
    <property type="entry name" value="DNA/RNA_pol_sf"/>
</dbReference>
<evidence type="ECO:0000256" key="13">
    <source>
        <dbReference type="ARBA" id="ARBA00022918"/>
    </source>
</evidence>
<evidence type="ECO:0000256" key="15">
    <source>
        <dbReference type="ARBA" id="ARBA00023113"/>
    </source>
</evidence>
<dbReference type="Pfam" id="PF13976">
    <property type="entry name" value="gag_pre-integrs"/>
    <property type="match status" value="1"/>
</dbReference>
<name>A0A6H5HIK9_9HEMI</name>
<evidence type="ECO:0000256" key="18">
    <source>
        <dbReference type="PROSITE-ProRule" id="PRU00047"/>
    </source>
</evidence>
<keyword evidence="13" id="KW-0695">RNA-directed DNA polymerase</keyword>
<dbReference type="GO" id="GO:0006310">
    <property type="term" value="P:DNA recombination"/>
    <property type="evidence" value="ECO:0007669"/>
    <property type="project" value="UniProtKB-KW"/>
</dbReference>
<dbReference type="InterPro" id="IPR012337">
    <property type="entry name" value="RNaseH-like_sf"/>
</dbReference>
<protein>
    <recommendedName>
        <fullName evidence="24">Retrovirus-related Pol polyprotein from transposon TNT 1-94</fullName>
    </recommendedName>
</protein>
<dbReference type="SUPFAM" id="SSF53098">
    <property type="entry name" value="Ribonuclease H-like"/>
    <property type="match status" value="1"/>
</dbReference>
<evidence type="ECO:0000256" key="14">
    <source>
        <dbReference type="ARBA" id="ARBA00022932"/>
    </source>
</evidence>
<evidence type="ECO:0000256" key="7">
    <source>
        <dbReference type="ARBA" id="ARBA00022750"/>
    </source>
</evidence>
<dbReference type="Pfam" id="PF22936">
    <property type="entry name" value="Pol_BBD"/>
    <property type="match status" value="1"/>
</dbReference>
<feature type="domain" description="CCHC-type" evidence="20">
    <location>
        <begin position="206"/>
        <end position="222"/>
    </location>
</feature>
<gene>
    <name evidence="22" type="ORF">NTEN_LOCUS21841</name>
</gene>
<keyword evidence="23" id="KW-1185">Reference proteome</keyword>
<keyword evidence="14" id="KW-0808">Transferase</keyword>
<keyword evidence="16" id="KW-0233">DNA recombination</keyword>
<evidence type="ECO:0000256" key="9">
    <source>
        <dbReference type="ARBA" id="ARBA00022801"/>
    </source>
</evidence>